<dbReference type="InterPro" id="IPR020234">
    <property type="entry name" value="Mite_allergen_group-7"/>
</dbReference>
<gene>
    <name evidence="2" type="ORF">AFUS01_LOCUS3807</name>
</gene>
<feature type="chain" id="PRO_5035207302" evidence="1">
    <location>
        <begin position="27"/>
        <end position="244"/>
    </location>
</feature>
<evidence type="ECO:0000313" key="2">
    <source>
        <dbReference type="EMBL" id="CAG7693779.1"/>
    </source>
</evidence>
<dbReference type="EMBL" id="CAJVCH010023050">
    <property type="protein sequence ID" value="CAG7693779.1"/>
    <property type="molecule type" value="Genomic_DNA"/>
</dbReference>
<dbReference type="AlphaFoldDB" id="A0A8J2J7J0"/>
<keyword evidence="1" id="KW-0732">Signal</keyword>
<feature type="signal peptide" evidence="1">
    <location>
        <begin position="1"/>
        <end position="26"/>
    </location>
</feature>
<reference evidence="2" key="1">
    <citation type="submission" date="2021-06" db="EMBL/GenBank/DDBJ databases">
        <authorList>
            <person name="Hodson N. C."/>
            <person name="Mongue J. A."/>
            <person name="Jaron S. K."/>
        </authorList>
    </citation>
    <scope>NUCLEOTIDE SEQUENCE</scope>
</reference>
<accession>A0A8J2J7J0</accession>
<evidence type="ECO:0000313" key="3">
    <source>
        <dbReference type="Proteomes" id="UP000708208"/>
    </source>
</evidence>
<dbReference type="Pfam" id="PF16984">
    <property type="entry name" value="Grp7_allergen"/>
    <property type="match status" value="1"/>
</dbReference>
<dbReference type="OrthoDB" id="6419576at2759"/>
<sequence>MYNQSILVMYLAVGVYLLLLVQNAAAGLTTRAVDSVRRGRQENRGNEQQVAGAADGELHLENTVFAPLIDSMIKDVQNDLRKKGLNEIQLPPMTSEFSRKFLGIRIHGKASIFDAVLHGLVSLHRTGVLHFKSEASTGDLTATFEVGIDHPTVHAKAVAKFMNIGPSGNIKGTFDKVIMKIVVRLTKRDSGLHAELDTFKITGRSLTGYSRTRECAGLCREKDYRGTREQYVQAESQRSTGRKY</sequence>
<comment type="caution">
    <text evidence="2">The sequence shown here is derived from an EMBL/GenBank/DDBJ whole genome shotgun (WGS) entry which is preliminary data.</text>
</comment>
<protein>
    <submittedName>
        <fullName evidence="2">Uncharacterized protein</fullName>
    </submittedName>
</protein>
<evidence type="ECO:0000256" key="1">
    <source>
        <dbReference type="SAM" id="SignalP"/>
    </source>
</evidence>
<name>A0A8J2J7J0_9HEXA</name>
<proteinExistence type="predicted"/>
<dbReference type="Proteomes" id="UP000708208">
    <property type="component" value="Unassembled WGS sequence"/>
</dbReference>
<organism evidence="2 3">
    <name type="scientific">Allacma fusca</name>
    <dbReference type="NCBI Taxonomy" id="39272"/>
    <lineage>
        <taxon>Eukaryota</taxon>
        <taxon>Metazoa</taxon>
        <taxon>Ecdysozoa</taxon>
        <taxon>Arthropoda</taxon>
        <taxon>Hexapoda</taxon>
        <taxon>Collembola</taxon>
        <taxon>Symphypleona</taxon>
        <taxon>Sminthuridae</taxon>
        <taxon>Allacma</taxon>
    </lineage>
</organism>
<keyword evidence="3" id="KW-1185">Reference proteome</keyword>